<name>A0ACB7W752_DIOAL</name>
<evidence type="ECO:0000313" key="2">
    <source>
        <dbReference type="Proteomes" id="UP000827976"/>
    </source>
</evidence>
<accession>A0ACB7W752</accession>
<keyword evidence="1" id="KW-0575">Peroxidase</keyword>
<organism evidence="1 2">
    <name type="scientific">Dioscorea alata</name>
    <name type="common">Purple yam</name>
    <dbReference type="NCBI Taxonomy" id="55571"/>
    <lineage>
        <taxon>Eukaryota</taxon>
        <taxon>Viridiplantae</taxon>
        <taxon>Streptophyta</taxon>
        <taxon>Embryophyta</taxon>
        <taxon>Tracheophyta</taxon>
        <taxon>Spermatophyta</taxon>
        <taxon>Magnoliopsida</taxon>
        <taxon>Liliopsida</taxon>
        <taxon>Dioscoreales</taxon>
        <taxon>Dioscoreaceae</taxon>
        <taxon>Dioscorea</taxon>
    </lineage>
</organism>
<dbReference type="EC" id="1.11.1.7" evidence="1"/>
<gene>
    <name evidence="1" type="ORF">IHE45_05G169100</name>
</gene>
<comment type="caution">
    <text evidence="1">The sequence shown here is derived from an EMBL/GenBank/DDBJ whole genome shotgun (WGS) entry which is preliminary data.</text>
</comment>
<dbReference type="EMBL" id="CM037015">
    <property type="protein sequence ID" value="KAH7683219.1"/>
    <property type="molecule type" value="Genomic_DNA"/>
</dbReference>
<proteinExistence type="predicted"/>
<dbReference type="Proteomes" id="UP000827976">
    <property type="component" value="Chromosome 5"/>
</dbReference>
<protein>
    <submittedName>
        <fullName evidence="1">Class I peroxidase protein</fullName>
        <ecNumber evidence="1">1.11.1.7</ecNumber>
    </submittedName>
</protein>
<reference evidence="2" key="1">
    <citation type="journal article" date="2022" name="Nat. Commun.">
        <title>Chromosome evolution and the genetic basis of agronomically important traits in greater yam.</title>
        <authorList>
            <person name="Bredeson J.V."/>
            <person name="Lyons J.B."/>
            <person name="Oniyinde I.O."/>
            <person name="Okereke N.R."/>
            <person name="Kolade O."/>
            <person name="Nnabue I."/>
            <person name="Nwadili C.O."/>
            <person name="Hribova E."/>
            <person name="Parker M."/>
            <person name="Nwogha J."/>
            <person name="Shu S."/>
            <person name="Carlson J."/>
            <person name="Kariba R."/>
            <person name="Muthemba S."/>
            <person name="Knop K."/>
            <person name="Barton G.J."/>
            <person name="Sherwood A.V."/>
            <person name="Lopez-Montes A."/>
            <person name="Asiedu R."/>
            <person name="Jamnadass R."/>
            <person name="Muchugi A."/>
            <person name="Goodstein D."/>
            <person name="Egesi C.N."/>
            <person name="Featherston J."/>
            <person name="Asfaw A."/>
            <person name="Simpson G.G."/>
            <person name="Dolezel J."/>
            <person name="Hendre P.S."/>
            <person name="Van Deynze A."/>
            <person name="Kumar P.L."/>
            <person name="Obidiegwu J.E."/>
            <person name="Bhattacharjee R."/>
            <person name="Rokhsar D.S."/>
        </authorList>
    </citation>
    <scope>NUCLEOTIDE SEQUENCE [LARGE SCALE GENOMIC DNA]</scope>
    <source>
        <strain evidence="2">cv. TDa95/00328</strain>
    </source>
</reference>
<sequence length="324" mass="34952">MELWKPTFFTVMLLMAVGTGEGQLVENFYSFTCPSVEAIVRQVVTNKISQTFVTIPATLRLFFHDCFVEGCDASVMIASPNGDAEKDAPDNLSLAGDGFDTVIKAKQAVDAVCPNVVSCADILAIAARDVVVLSGGPNFNVELGRRDGLVSQASRVAGNLPEPTFDLNLLNWIFNKNNLSMIDMIALSGAHTVGFSHCSKFSARLYSFNSSSRIDPSLDPSYAQQLIRDCPPNVDPTIAINMDPSTPNTFDNAYYQNLLQGKGLFTSDEVLFTDQISQPTVSDFASSSGDFFAAFATAMVKLGRTGVKTGTDGQIRRDCAAFNS</sequence>
<keyword evidence="1" id="KW-0560">Oxidoreductase</keyword>
<evidence type="ECO:0000313" key="1">
    <source>
        <dbReference type="EMBL" id="KAH7683219.1"/>
    </source>
</evidence>
<keyword evidence="2" id="KW-1185">Reference proteome</keyword>